<comment type="subcellular location">
    <subcellularLocation>
        <location evidence="1">Endoplasmic reticulum membrane</location>
        <topology evidence="1">Single-pass type IV membrane protein</topology>
    </subcellularLocation>
</comment>
<reference evidence="13" key="1">
    <citation type="submission" date="2021-01" db="EMBL/GenBank/DDBJ databases">
        <authorList>
            <person name="Corre E."/>
            <person name="Pelletier E."/>
            <person name="Niang G."/>
            <person name="Scheremetjew M."/>
            <person name="Finn R."/>
            <person name="Kale V."/>
            <person name="Holt S."/>
            <person name="Cochrane G."/>
            <person name="Meng A."/>
            <person name="Brown T."/>
            <person name="Cohen L."/>
        </authorList>
    </citation>
    <scope>NUCLEOTIDE SEQUENCE</scope>
    <source>
        <strain evidence="13">CCMP2877</strain>
    </source>
</reference>
<dbReference type="GO" id="GO:0006890">
    <property type="term" value="P:retrograde vesicle-mediated transport, Golgi to endoplasmic reticulum"/>
    <property type="evidence" value="ECO:0007669"/>
    <property type="project" value="InterPro"/>
</dbReference>
<evidence type="ECO:0000256" key="5">
    <source>
        <dbReference type="ARBA" id="ARBA00022892"/>
    </source>
</evidence>
<evidence type="ECO:0000256" key="6">
    <source>
        <dbReference type="ARBA" id="ARBA00022989"/>
    </source>
</evidence>
<dbReference type="GO" id="GO:0031201">
    <property type="term" value="C:SNARE complex"/>
    <property type="evidence" value="ECO:0007669"/>
    <property type="project" value="TreeGrafter"/>
</dbReference>
<keyword evidence="2" id="KW-0813">Transport</keyword>
<keyword evidence="4" id="KW-0256">Endoplasmic reticulum</keyword>
<comment type="similarity">
    <text evidence="9">Belongs to the SEC20 family.</text>
</comment>
<gene>
    <name evidence="13" type="ORF">PPAR1163_LOCUS6845</name>
</gene>
<evidence type="ECO:0000256" key="8">
    <source>
        <dbReference type="ARBA" id="ARBA00023136"/>
    </source>
</evidence>
<keyword evidence="7 10" id="KW-0175">Coiled coil</keyword>
<keyword evidence="5" id="KW-0931">ER-Golgi transport</keyword>
<feature type="coiled-coil region" evidence="10">
    <location>
        <begin position="178"/>
        <end position="219"/>
    </location>
</feature>
<dbReference type="EMBL" id="HBGJ01010972">
    <property type="protein sequence ID" value="CAD9248486.1"/>
    <property type="molecule type" value="Transcribed_RNA"/>
</dbReference>
<dbReference type="PANTHER" id="PTHR12825:SF0">
    <property type="entry name" value="VESICLE TRANSPORT PROTEIN SEC20"/>
    <property type="match status" value="1"/>
</dbReference>
<evidence type="ECO:0000259" key="12">
    <source>
        <dbReference type="Pfam" id="PF03908"/>
    </source>
</evidence>
<keyword evidence="8 11" id="KW-0472">Membrane</keyword>
<feature type="domain" description="Sec20 C-terminal" evidence="12">
    <location>
        <begin position="152"/>
        <end position="242"/>
    </location>
</feature>
<dbReference type="GO" id="GO:0005789">
    <property type="term" value="C:endoplasmic reticulum membrane"/>
    <property type="evidence" value="ECO:0007669"/>
    <property type="project" value="UniProtKB-SubCell"/>
</dbReference>
<evidence type="ECO:0000256" key="3">
    <source>
        <dbReference type="ARBA" id="ARBA00022692"/>
    </source>
</evidence>
<dbReference type="AlphaFoldDB" id="A0A7S1TXF7"/>
<dbReference type="GO" id="GO:0005484">
    <property type="term" value="F:SNAP receptor activity"/>
    <property type="evidence" value="ECO:0007669"/>
    <property type="project" value="InterPro"/>
</dbReference>
<feature type="transmembrane region" description="Helical" evidence="11">
    <location>
        <begin position="221"/>
        <end position="239"/>
    </location>
</feature>
<dbReference type="PANTHER" id="PTHR12825">
    <property type="entry name" value="BNIP1-RELATED"/>
    <property type="match status" value="1"/>
</dbReference>
<organism evidence="13">
    <name type="scientific">Phaeomonas parva</name>
    <dbReference type="NCBI Taxonomy" id="124430"/>
    <lineage>
        <taxon>Eukaryota</taxon>
        <taxon>Sar</taxon>
        <taxon>Stramenopiles</taxon>
        <taxon>Ochrophyta</taxon>
        <taxon>Pinguiophyceae</taxon>
        <taxon>Pinguiochrysidales</taxon>
        <taxon>Pinguiochrysidaceae</taxon>
        <taxon>Phaeomonas</taxon>
    </lineage>
</organism>
<sequence length="245" mass="27217">MSVAAELYRERIHRVNARIAALDPAREGQKRGRADEGQGLGDYESVAVYVQNLYADIEVLEASLRKESPSDPAGLNAQELQWFLRSVDGTKKELERAALARAKCVYATRKPGATRERARVPAPAEVAAAAARDKGKLLGSQEGTRASSALATAQDITKTLRRSTQVMKASLDRTGFLADALADDAASLERTRDGHEELMSQLEAARKRLIEVQRQEQRDRYMLYLSVAWFSGVVVFILLRRLYII</sequence>
<protein>
    <recommendedName>
        <fullName evidence="12">Sec20 C-terminal domain-containing protein</fullName>
    </recommendedName>
</protein>
<evidence type="ECO:0000256" key="11">
    <source>
        <dbReference type="SAM" id="Phobius"/>
    </source>
</evidence>
<evidence type="ECO:0000256" key="4">
    <source>
        <dbReference type="ARBA" id="ARBA00022824"/>
    </source>
</evidence>
<dbReference type="Pfam" id="PF03908">
    <property type="entry name" value="Sec20"/>
    <property type="match status" value="1"/>
</dbReference>
<proteinExistence type="inferred from homology"/>
<dbReference type="InterPro" id="IPR005606">
    <property type="entry name" value="Sec20"/>
</dbReference>
<keyword evidence="6 11" id="KW-1133">Transmembrane helix</keyword>
<evidence type="ECO:0000256" key="2">
    <source>
        <dbReference type="ARBA" id="ARBA00022448"/>
    </source>
</evidence>
<evidence type="ECO:0000256" key="10">
    <source>
        <dbReference type="SAM" id="Coils"/>
    </source>
</evidence>
<keyword evidence="3 11" id="KW-0812">Transmembrane</keyword>
<dbReference type="InterPro" id="IPR056173">
    <property type="entry name" value="Sec20_C"/>
</dbReference>
<name>A0A7S1TXF7_9STRA</name>
<evidence type="ECO:0000313" key="13">
    <source>
        <dbReference type="EMBL" id="CAD9248486.1"/>
    </source>
</evidence>
<evidence type="ECO:0000256" key="7">
    <source>
        <dbReference type="ARBA" id="ARBA00023054"/>
    </source>
</evidence>
<evidence type="ECO:0000256" key="9">
    <source>
        <dbReference type="ARBA" id="ARBA00037934"/>
    </source>
</evidence>
<evidence type="ECO:0000256" key="1">
    <source>
        <dbReference type="ARBA" id="ARBA00004163"/>
    </source>
</evidence>
<accession>A0A7S1TXF7</accession>